<comment type="caution">
    <text evidence="2">The sequence shown here is derived from an EMBL/GenBank/DDBJ whole genome shotgun (WGS) entry which is preliminary data.</text>
</comment>
<sequence length="370" mass="40010">MSQPITDNPNAARHKPIQSNQRQQGQSRATPPGQKENLPPTASTIPNARPVREGAGRNMAKLIQQERLDSDDEDLSLKKRKRGRRETTAVSSTLTIGVPASTAENPMAPPKKKQRNKASGGQAGTALRPFDSSLMGAPVPTNVEPPRGQFNSVHSSTPNAQVLDNRGNLTPSTPGAVMTQSTAALPTMTTHVPSAHMHAVGHTYSSFQQSPPMPTPDILASQQSYPTNYQPTAVVSNGNQHQEQSTMLSFNFNNTTSTQGFAFGDEQQQQHFDDLFDGLAGQGQDFGMMSSDFSYQDRNLPADAGKTDLMLPSVNSGTNEEENSETENDEDEEQRKGDEGQAAEDDDDDVASQRNVRGNMPELCGSEFCP</sequence>
<evidence type="ECO:0000256" key="1">
    <source>
        <dbReference type="SAM" id="MobiDB-lite"/>
    </source>
</evidence>
<organism evidence="2 3">
    <name type="scientific">Crepidotus variabilis</name>
    <dbReference type="NCBI Taxonomy" id="179855"/>
    <lineage>
        <taxon>Eukaryota</taxon>
        <taxon>Fungi</taxon>
        <taxon>Dikarya</taxon>
        <taxon>Basidiomycota</taxon>
        <taxon>Agaricomycotina</taxon>
        <taxon>Agaricomycetes</taxon>
        <taxon>Agaricomycetidae</taxon>
        <taxon>Agaricales</taxon>
        <taxon>Agaricineae</taxon>
        <taxon>Crepidotaceae</taxon>
        <taxon>Crepidotus</taxon>
    </lineage>
</organism>
<evidence type="ECO:0000313" key="3">
    <source>
        <dbReference type="Proteomes" id="UP000807306"/>
    </source>
</evidence>
<dbReference type="EMBL" id="MU157966">
    <property type="protein sequence ID" value="KAF9522018.1"/>
    <property type="molecule type" value="Genomic_DNA"/>
</dbReference>
<gene>
    <name evidence="2" type="ORF">CPB83DRAFT_900021</name>
</gene>
<reference evidence="2" key="1">
    <citation type="submission" date="2020-11" db="EMBL/GenBank/DDBJ databases">
        <authorList>
            <consortium name="DOE Joint Genome Institute"/>
            <person name="Ahrendt S."/>
            <person name="Riley R."/>
            <person name="Andreopoulos W."/>
            <person name="Labutti K."/>
            <person name="Pangilinan J."/>
            <person name="Ruiz-Duenas F.J."/>
            <person name="Barrasa J.M."/>
            <person name="Sanchez-Garcia M."/>
            <person name="Camarero S."/>
            <person name="Miyauchi S."/>
            <person name="Serrano A."/>
            <person name="Linde D."/>
            <person name="Babiker R."/>
            <person name="Drula E."/>
            <person name="Ayuso-Fernandez I."/>
            <person name="Pacheco R."/>
            <person name="Padilla G."/>
            <person name="Ferreira P."/>
            <person name="Barriuso J."/>
            <person name="Kellner H."/>
            <person name="Castanera R."/>
            <person name="Alfaro M."/>
            <person name="Ramirez L."/>
            <person name="Pisabarro A.G."/>
            <person name="Kuo A."/>
            <person name="Tritt A."/>
            <person name="Lipzen A."/>
            <person name="He G."/>
            <person name="Yan M."/>
            <person name="Ng V."/>
            <person name="Cullen D."/>
            <person name="Martin F."/>
            <person name="Rosso M.-N."/>
            <person name="Henrissat B."/>
            <person name="Hibbett D."/>
            <person name="Martinez A.T."/>
            <person name="Grigoriev I.V."/>
        </authorList>
    </citation>
    <scope>NUCLEOTIDE SEQUENCE</scope>
    <source>
        <strain evidence="2">CBS 506.95</strain>
    </source>
</reference>
<dbReference type="AlphaFoldDB" id="A0A9P6JIB7"/>
<feature type="compositionally biased region" description="Acidic residues" evidence="1">
    <location>
        <begin position="319"/>
        <end position="332"/>
    </location>
</feature>
<name>A0A9P6JIB7_9AGAR</name>
<feature type="compositionally biased region" description="Polar residues" evidence="1">
    <location>
        <begin position="17"/>
        <end position="29"/>
    </location>
</feature>
<protein>
    <submittedName>
        <fullName evidence="2">Uncharacterized protein</fullName>
    </submittedName>
</protein>
<feature type="compositionally biased region" description="Acidic residues" evidence="1">
    <location>
        <begin position="341"/>
        <end position="350"/>
    </location>
</feature>
<proteinExistence type="predicted"/>
<accession>A0A9P6JIB7</accession>
<feature type="region of interest" description="Disordered" evidence="1">
    <location>
        <begin position="291"/>
        <end position="370"/>
    </location>
</feature>
<keyword evidence="3" id="KW-1185">Reference proteome</keyword>
<feature type="region of interest" description="Disordered" evidence="1">
    <location>
        <begin position="1"/>
        <end position="137"/>
    </location>
</feature>
<dbReference type="Proteomes" id="UP000807306">
    <property type="component" value="Unassembled WGS sequence"/>
</dbReference>
<evidence type="ECO:0000313" key="2">
    <source>
        <dbReference type="EMBL" id="KAF9522018.1"/>
    </source>
</evidence>